<organism evidence="3 4">
    <name type="scientific">Litomosoides sigmodontis</name>
    <name type="common">Filarial nematode worm</name>
    <dbReference type="NCBI Taxonomy" id="42156"/>
    <lineage>
        <taxon>Eukaryota</taxon>
        <taxon>Metazoa</taxon>
        <taxon>Ecdysozoa</taxon>
        <taxon>Nematoda</taxon>
        <taxon>Chromadorea</taxon>
        <taxon>Rhabditida</taxon>
        <taxon>Spirurina</taxon>
        <taxon>Spiruromorpha</taxon>
        <taxon>Filarioidea</taxon>
        <taxon>Onchocercidae</taxon>
        <taxon>Litomosoides</taxon>
    </lineage>
</organism>
<keyword evidence="4" id="KW-1185">Reference proteome</keyword>
<name>A0A3P6T5X6_LITSI</name>
<keyword evidence="1" id="KW-0472">Membrane</keyword>
<dbReference type="OrthoDB" id="5863459at2759"/>
<evidence type="ECO:0000256" key="1">
    <source>
        <dbReference type="SAM" id="Phobius"/>
    </source>
</evidence>
<keyword evidence="1" id="KW-0812">Transmembrane</keyword>
<keyword evidence="2" id="KW-0732">Signal</keyword>
<accession>A0A3P6T5X6</accession>
<protein>
    <submittedName>
        <fullName evidence="3">Uncharacterized protein</fullName>
    </submittedName>
</protein>
<reference evidence="3 4" key="1">
    <citation type="submission" date="2018-08" db="EMBL/GenBank/DDBJ databases">
        <authorList>
            <person name="Laetsch R D."/>
            <person name="Stevens L."/>
            <person name="Kumar S."/>
            <person name="Blaxter L. M."/>
        </authorList>
    </citation>
    <scope>NUCLEOTIDE SEQUENCE [LARGE SCALE GENOMIC DNA]</scope>
</reference>
<dbReference type="Proteomes" id="UP000277928">
    <property type="component" value="Unassembled WGS sequence"/>
</dbReference>
<keyword evidence="1" id="KW-1133">Transmembrane helix</keyword>
<gene>
    <name evidence="3" type="ORF">NLS_LOCUS6193</name>
</gene>
<proteinExistence type="predicted"/>
<sequence>MVLNGRLTSLKCCVAIVYLLELFRHVTVDCSNIEAALPLANEVQDQGQYCTWNSYDQSVLHFKERDVPIALVFTVDHNLTPIKLKQVLDTYHAVACLLPNDSNYLYAAVLHLPKNPKLYFGKLLNTDKLHQSLEDFGQAAKDDTKNQNDPCSLIRQTITVISSWLTKAFFFEKVVKHIIFISDHVDRCIISKYLHEIYRKDNKSHRWLVDKIILNATKLTHSHYRLERRSNIAEQLKDSKNRSVFDGTRLLLPNLSDQSEKNELMGKTVIKKSLTEFLREVIFESIVADALFSMELTDNWMKYDFRDFRKNSQPAVAFEGWTWLLNLLRVIFFLVGAFVIVITTCALCGFTCILSSVVRDDYYRRRQMREREVELRILEERLREAEIHNARLNPFNDPLEFERGRNIASNTAVEQLSATSEVDHTQSSATVSDKDGILCASSSWPGEQTATESDGMKSIVAMGRSQTDQSSVIDL</sequence>
<evidence type="ECO:0000256" key="2">
    <source>
        <dbReference type="SAM" id="SignalP"/>
    </source>
</evidence>
<evidence type="ECO:0000313" key="4">
    <source>
        <dbReference type="Proteomes" id="UP000277928"/>
    </source>
</evidence>
<feature type="transmembrane region" description="Helical" evidence="1">
    <location>
        <begin position="330"/>
        <end position="358"/>
    </location>
</feature>
<dbReference type="EMBL" id="UYRX01000528">
    <property type="protein sequence ID" value="VDK83426.1"/>
    <property type="molecule type" value="Genomic_DNA"/>
</dbReference>
<feature type="chain" id="PRO_5018167330" evidence="2">
    <location>
        <begin position="29"/>
        <end position="475"/>
    </location>
</feature>
<dbReference type="AlphaFoldDB" id="A0A3P6T5X6"/>
<dbReference type="STRING" id="42156.A0A3P6T5X6"/>
<dbReference type="OMA" id="RIMFFIV"/>
<evidence type="ECO:0000313" key="3">
    <source>
        <dbReference type="EMBL" id="VDK83426.1"/>
    </source>
</evidence>
<feature type="signal peptide" evidence="2">
    <location>
        <begin position="1"/>
        <end position="28"/>
    </location>
</feature>